<evidence type="ECO:0000256" key="3">
    <source>
        <dbReference type="ARBA" id="ARBA00022692"/>
    </source>
</evidence>
<evidence type="ECO:0000313" key="7">
    <source>
        <dbReference type="EMBL" id="XCI29474.1"/>
    </source>
</evidence>
<accession>A0AAU8HVS1</accession>
<proteinExistence type="predicted"/>
<feature type="transmembrane region" description="Helical" evidence="6">
    <location>
        <begin position="342"/>
        <end position="362"/>
    </location>
</feature>
<feature type="transmembrane region" description="Helical" evidence="6">
    <location>
        <begin position="382"/>
        <end position="400"/>
    </location>
</feature>
<dbReference type="InterPro" id="IPR000175">
    <property type="entry name" value="Na/ntran_symport"/>
</dbReference>
<gene>
    <name evidence="7" type="ORF">PRVXH_000795</name>
</gene>
<protein>
    <submittedName>
        <fullName evidence="7">Sodium-dependent transporter</fullName>
    </submittedName>
</protein>
<dbReference type="PROSITE" id="PS50267">
    <property type="entry name" value="NA_NEUROTRAN_SYMP_3"/>
    <property type="match status" value="1"/>
</dbReference>
<keyword evidence="2" id="KW-0813">Transport</keyword>
<feature type="transmembrane region" description="Helical" evidence="6">
    <location>
        <begin position="144"/>
        <end position="163"/>
    </location>
</feature>
<keyword evidence="5 6" id="KW-0472">Membrane</keyword>
<feature type="transmembrane region" description="Helical" evidence="6">
    <location>
        <begin position="297"/>
        <end position="330"/>
    </location>
</feature>
<comment type="subcellular location">
    <subcellularLocation>
        <location evidence="1">Membrane</location>
        <topology evidence="1">Multi-pass membrane protein</topology>
    </subcellularLocation>
</comment>
<feature type="transmembrane region" description="Helical" evidence="6">
    <location>
        <begin position="12"/>
        <end position="29"/>
    </location>
</feature>
<organism evidence="7">
    <name type="scientific">Proteinivorax hydrogeniformans</name>
    <dbReference type="NCBI Taxonomy" id="1826727"/>
    <lineage>
        <taxon>Bacteria</taxon>
        <taxon>Bacillati</taxon>
        <taxon>Bacillota</taxon>
        <taxon>Clostridia</taxon>
        <taxon>Eubacteriales</taxon>
        <taxon>Proteinivoracaceae</taxon>
        <taxon>Proteinivorax</taxon>
    </lineage>
</organism>
<reference evidence="7" key="1">
    <citation type="journal article" date="2018" name="Antonie Van Leeuwenhoek">
        <title>Proteinivorax hydrogeniformans sp. nov., an anaerobic, haloalkaliphilic bacterium fermenting proteinaceous compounds with high hydrogen production.</title>
        <authorList>
            <person name="Boltyanskaya Y."/>
            <person name="Detkova E."/>
            <person name="Pimenov N."/>
            <person name="Kevbrin V."/>
        </authorList>
    </citation>
    <scope>NUCLEOTIDE SEQUENCE</scope>
    <source>
        <strain evidence="7">Z-710</strain>
    </source>
</reference>
<evidence type="ECO:0000256" key="4">
    <source>
        <dbReference type="ARBA" id="ARBA00022989"/>
    </source>
</evidence>
<evidence type="ECO:0000256" key="6">
    <source>
        <dbReference type="SAM" id="Phobius"/>
    </source>
</evidence>
<dbReference type="Pfam" id="PF00209">
    <property type="entry name" value="SNF"/>
    <property type="match status" value="2"/>
</dbReference>
<dbReference type="NCBIfam" id="NF037979">
    <property type="entry name" value="Na_transp"/>
    <property type="match status" value="1"/>
</dbReference>
<keyword evidence="4 6" id="KW-1133">Transmembrane helix</keyword>
<dbReference type="InterPro" id="IPR047218">
    <property type="entry name" value="YocR/YhdH-like"/>
</dbReference>
<dbReference type="PANTHER" id="PTHR42948:SF1">
    <property type="entry name" value="TRANSPORTER"/>
    <property type="match status" value="1"/>
</dbReference>
<dbReference type="AlphaFoldDB" id="A0AAU8HVS1"/>
<feature type="transmembrane region" description="Helical" evidence="6">
    <location>
        <begin position="257"/>
        <end position="277"/>
    </location>
</feature>
<feature type="transmembrane region" description="Helical" evidence="6">
    <location>
        <begin position="41"/>
        <end position="65"/>
    </location>
</feature>
<dbReference type="EMBL" id="CP159485">
    <property type="protein sequence ID" value="XCI29474.1"/>
    <property type="molecule type" value="Genomic_DNA"/>
</dbReference>
<feature type="transmembrane region" description="Helical" evidence="6">
    <location>
        <begin position="172"/>
        <end position="194"/>
    </location>
</feature>
<dbReference type="GO" id="GO:0016020">
    <property type="term" value="C:membrane"/>
    <property type="evidence" value="ECO:0007669"/>
    <property type="project" value="UniProtKB-SubCell"/>
</dbReference>
<name>A0AAU8HVS1_9FIRM</name>
<feature type="transmembrane region" description="Helical" evidence="6">
    <location>
        <begin position="421"/>
        <end position="443"/>
    </location>
</feature>
<evidence type="ECO:0000256" key="1">
    <source>
        <dbReference type="ARBA" id="ARBA00004141"/>
    </source>
</evidence>
<evidence type="ECO:0000256" key="5">
    <source>
        <dbReference type="ARBA" id="ARBA00023136"/>
    </source>
</evidence>
<dbReference type="RefSeq" id="WP_353894022.1">
    <property type="nucleotide sequence ID" value="NZ_CP159485.1"/>
</dbReference>
<dbReference type="SUPFAM" id="SSF161070">
    <property type="entry name" value="SNF-like"/>
    <property type="match status" value="1"/>
</dbReference>
<dbReference type="InterPro" id="IPR037272">
    <property type="entry name" value="SNS_sf"/>
</dbReference>
<dbReference type="PANTHER" id="PTHR42948">
    <property type="entry name" value="TRANSPORTER"/>
    <property type="match status" value="1"/>
</dbReference>
<keyword evidence="3 6" id="KW-0812">Transmembrane</keyword>
<feature type="transmembrane region" description="Helical" evidence="6">
    <location>
        <begin position="86"/>
        <end position="104"/>
    </location>
</feature>
<reference evidence="7" key="2">
    <citation type="submission" date="2024-06" db="EMBL/GenBank/DDBJ databases">
        <authorList>
            <person name="Petrova K.O."/>
            <person name="Toshchakov S.V."/>
            <person name="Boltjanskaja Y.V."/>
            <person name="Kevbrin V.V."/>
        </authorList>
    </citation>
    <scope>NUCLEOTIDE SEQUENCE</scope>
    <source>
        <strain evidence="7">Z-710</strain>
    </source>
</reference>
<dbReference type="CDD" id="cd10336">
    <property type="entry name" value="SLC6sbd_Tyt1-Like"/>
    <property type="match status" value="1"/>
</dbReference>
<evidence type="ECO:0000256" key="2">
    <source>
        <dbReference type="ARBA" id="ARBA00022448"/>
    </source>
</evidence>
<sequence>MLKEREQWKSRLGFILAATGSAVGLGNVWRFPFVAGEQGGAAFLVIYLIAVAFIGYPLMVTEISIGRKTQRNPIGAFKALAPNTPWWIVGGVSVLAGFIILSYYSVIAGWSLAFIIESIAGFPEGIEATDQLFGGHKTGIAKPIFYHALFMVIVIGVISAGVVKGIQRVVQWLMPILVVLLLMVVVRSVTLPGASEGIAFLFRPDFSAVSWDTILSAVGQSFFTLSLGMGAIITYGSYLSAKENIPSSSVQVIGADTLIAIISGLAIFPAVFALGFAPDEGAGLVFVTLPAVFAEMPFGGGVGFLFFVLLSIAALTSAISLLEVVVSYFVDEKDWPRKKAAASIGIAAFFVGLLPVLGYSALDHIKFLGMDILDTYDFFADSIMLPLGGALTAAFAGHVWSTKSLMEEANKESKSFRIGSWVGPFLKYIIPIGIIIVMIAGIIEVL</sequence>
<dbReference type="PRINTS" id="PR00176">
    <property type="entry name" value="NANEUSMPORT"/>
</dbReference>
<feature type="transmembrane region" description="Helical" evidence="6">
    <location>
        <begin position="214"/>
        <end position="236"/>
    </location>
</feature>